<dbReference type="SUPFAM" id="SSF56801">
    <property type="entry name" value="Acetyl-CoA synthetase-like"/>
    <property type="match status" value="2"/>
</dbReference>
<dbReference type="PROSITE" id="PS50075">
    <property type="entry name" value="CARRIER"/>
    <property type="match status" value="2"/>
</dbReference>
<proteinExistence type="predicted"/>
<dbReference type="InterPro" id="IPR036736">
    <property type="entry name" value="ACP-like_sf"/>
</dbReference>
<evidence type="ECO:0000313" key="6">
    <source>
        <dbReference type="Proteomes" id="UP000700732"/>
    </source>
</evidence>
<dbReference type="EMBL" id="VFIA01000020">
    <property type="protein sequence ID" value="MBC3792845.1"/>
    <property type="molecule type" value="Genomic_DNA"/>
</dbReference>
<dbReference type="Gene3D" id="1.10.1200.10">
    <property type="entry name" value="ACP-like"/>
    <property type="match status" value="2"/>
</dbReference>
<dbReference type="InterPro" id="IPR042099">
    <property type="entry name" value="ANL_N_sf"/>
</dbReference>
<dbReference type="Proteomes" id="UP000700732">
    <property type="component" value="Unassembled WGS sequence"/>
</dbReference>
<protein>
    <submittedName>
        <fullName evidence="5">Amino acid adenylation domain-containing protein</fullName>
    </submittedName>
</protein>
<dbReference type="PROSITE" id="PS00012">
    <property type="entry name" value="PHOSPHOPANTETHEINE"/>
    <property type="match status" value="2"/>
</dbReference>
<evidence type="ECO:0000256" key="2">
    <source>
        <dbReference type="ARBA" id="ARBA00022450"/>
    </source>
</evidence>
<dbReference type="Gene3D" id="3.30.559.30">
    <property type="entry name" value="Nonribosomal peptide synthetase, condensation domain"/>
    <property type="match status" value="3"/>
</dbReference>
<dbReference type="RefSeq" id="WP_186738604.1">
    <property type="nucleotide sequence ID" value="NZ_VFIA01000020.1"/>
</dbReference>
<dbReference type="InterPro" id="IPR020845">
    <property type="entry name" value="AMP-binding_CS"/>
</dbReference>
<dbReference type="Gene3D" id="3.40.50.12780">
    <property type="entry name" value="N-terminal domain of ligase-like"/>
    <property type="match status" value="1"/>
</dbReference>
<dbReference type="CDD" id="cd05930">
    <property type="entry name" value="A_NRPS"/>
    <property type="match status" value="1"/>
</dbReference>
<gene>
    <name evidence="5" type="ORF">FH603_3359</name>
</gene>
<accession>A0ABR6W8E2</accession>
<reference evidence="5 6" key="1">
    <citation type="submission" date="2019-06" db="EMBL/GenBank/DDBJ databases">
        <title>Spirosoma utsteinense sp. nov. isolated from Antarctic ice-free soils.</title>
        <authorList>
            <person name="Tahon G."/>
        </authorList>
    </citation>
    <scope>NUCLEOTIDE SEQUENCE [LARGE SCALE GENOMIC DNA]</scope>
    <source>
        <strain evidence="5 6">LMG 31447</strain>
    </source>
</reference>
<dbReference type="Pfam" id="PF00668">
    <property type="entry name" value="Condensation"/>
    <property type="match status" value="3"/>
</dbReference>
<dbReference type="SUPFAM" id="SSF52777">
    <property type="entry name" value="CoA-dependent acyltransferases"/>
    <property type="match status" value="6"/>
</dbReference>
<dbReference type="Pfam" id="PF00550">
    <property type="entry name" value="PP-binding"/>
    <property type="match status" value="2"/>
</dbReference>
<dbReference type="Gene3D" id="3.40.50.980">
    <property type="match status" value="2"/>
</dbReference>
<dbReference type="NCBIfam" id="NF003417">
    <property type="entry name" value="PRK04813.1"/>
    <property type="match status" value="2"/>
</dbReference>
<feature type="domain" description="Carrier" evidence="4">
    <location>
        <begin position="2024"/>
        <end position="2099"/>
    </location>
</feature>
<dbReference type="InterPro" id="IPR023213">
    <property type="entry name" value="CAT-like_dom_sf"/>
</dbReference>
<dbReference type="SUPFAM" id="SSF47336">
    <property type="entry name" value="ACP-like"/>
    <property type="match status" value="2"/>
</dbReference>
<dbReference type="Gene3D" id="3.30.300.30">
    <property type="match status" value="2"/>
</dbReference>
<dbReference type="SMART" id="SM00823">
    <property type="entry name" value="PKS_PP"/>
    <property type="match status" value="2"/>
</dbReference>
<dbReference type="NCBIfam" id="TIGR01733">
    <property type="entry name" value="AA-adenyl-dom"/>
    <property type="match status" value="2"/>
</dbReference>
<evidence type="ECO:0000313" key="5">
    <source>
        <dbReference type="EMBL" id="MBC3792845.1"/>
    </source>
</evidence>
<organism evidence="5 6">
    <name type="scientific">Spirosoma utsteinense</name>
    <dbReference type="NCBI Taxonomy" id="2585773"/>
    <lineage>
        <taxon>Bacteria</taxon>
        <taxon>Pseudomonadati</taxon>
        <taxon>Bacteroidota</taxon>
        <taxon>Cytophagia</taxon>
        <taxon>Cytophagales</taxon>
        <taxon>Cytophagaceae</taxon>
        <taxon>Spirosoma</taxon>
    </lineage>
</organism>
<sequence>MNTLVGYRISPQQRHALSVYNRASTLNSQIVLQCNSNSDTTRLYQTITDVFGDEQIAKTTYYQVEEPSSALQMPGSHTRIEFSTYEGTFADDTQLNNWIDTERHRGFDLINGPIVRVTTVTRPAEDRLIVIGLPSIAADLHTLHVISKRITEQYEAGAAPDAEEKLSYLQFAEWQNQLLEDEDNADSVAYWRNKQASGFRKTLLFDKDANNGKEYAPAKVTLELNKVFVGQANGATAAYTPDVYVYAAWNLLLWRLLKQENFVSGYVHAFREYEELQSLCGFCSKTLPTCLNWDPQWQVRDLLEATRQEIDVISTHKDVFLEETFFSRYPDAGSSYTIPYSFEYVDLQANTAPSASAIKVVNHLCFSENAKLKLVCRQLTDGLGMEWQYNASCFSPEDIAFLADALNVILTQVLQNPEAAITDVNLLSPNYANRLVHDFNRTDQSLSPVKTVGQLFARCVDQYPNQGAVVAGNVRLTYQQLDRQATAIACYITQTHAIKKGDLVGVMCGKNEKLTAALLGVIKSGAGFVPIDPANPADRVNFILQDSGVKLLLTDNAYAVMAGTVPVIGIDQISSATGADVYLEERTPESVLYVIYTSGTTGKPKGTIIQDQALLNYVAWFTRAFGINSLDSSILLGSYAFDLGYTSLWGTLLNGAELHLVDDELVKNPDSVIHYLTENSISFVKATPSLFHTLVASDSVQGLAASNLRLVLLGGEPINVRDLNVIAAVKPAITLVNHYGPTESTIGTIACPVNSSTASLEAYAHLPVIGYPVTNNRIYIVNEAGQLVPPGIEGELMVAGAGLARGYLNRDELTQEKFIADPFHPGQSMYQTGDIASWLPNGTILFKGRRDEQVKIRGYRVETDEVQKVMLGLSGIKEALVVPRPSDEYGLELAAYFLAANQPDPADLRESLLQVLPDYMVPSYYVQLDKFPLTPNGKVDKKALPDPGLSQANNRQVAPRTALEKKLTGIWSDVLEKNSIGVEDDFFTLGGHSLKAIKLVTQLSKVLGVKIALQDVFIHSTIEKLARHLQQKGVSVFEPIPVLENRSYYDLSHAQHRLWILHQMEDNQTAYNVPAVFTMQGHLNTDAFNRAFETVTNRHESLRTSFITVDGEPKQFTHQPGQIALGVGYIDLRTEPDQAQKAAAYVNQEVNTVFDLEKAPLVRAHLLQLADDRFIFLFNIHHIISDEWSLGILINEILTCYDAYQTGLEVPLQPLRIQYKDFAAWQNQKLTGTDVEQARTYWLTTFGDEIPVLNFPADYPRPAVQTFSGNRISTVLGKDVSDQLGRFNQQQSVTMYMTLLASVTGLLHHYTDQEDMVIGTPMAGRDHPDLDGQIGFFVNTLPIRTRFKRADSFATLVQTTRTHVLQAQAHQAYPFDRLVGDLNLDRDLSRSALFDVMVSLSNPESAVSKLRALKDLDIAEYTYPHTISKFDLSFDFQETEKGLQVGVEYNTDLYEASRVEKLLDHYARLLAVMLDNPDQELQQYSMLSEEEVNQLLNDFNPADQPDVYTTSVVHAFDDQVRQTPFATAVVFEGERLTYQELNEQANQLAAYLQRTNPDNADRRIGLMMGRSLDMVISVLAVLKSGASYVPVDADYPVDRIEFLLRDSGIEVLLTDGAGSPAVIPGFVKVVNLATIAPEVNAYPVSNVANTIDPANLAYTIYTSGSTGTPKGVAVTHQSLMSIAMAWRSSYKLDSFTPRLLQMASLSFDVFMGDFCRSLLNGGALIICPAEVRLQPDRLCDLIVEHQINILETTPAIILPLMDYVYDNQQDISFMELLIMGSDTCLATDFARLVERFGGHMRILNSYGTTETTIDSSYYEEELDRIPHYGATPIGKPLPNTRYYILNESRKLVPVGVNGELYIGGAGVAKEYLNREALTAERFIKIPELSSGAIYKTGDKACWLPDGNVEFLGRNDSQIKIRGYRIEPSEVESTLLLLEMIKAAAVVVHTDSNKENRLIAYCVLHEGSSIAGVKDALSGKLPAYMVPSAFKALDCLPLTVNGKVNYKALASLTLEDALQATDYVAPSNVVEQTIAAIWQEILSRSSVGANDHFFEIGGHSLKATQVISQIHKRLNIDVPLRLIFTHPVLSELAREISIVGKTAFEGIKNVAPAEHYPLSYAQKRLWLQHQIGEGQAAYTIKDAYLFEGVLNREAMSIAFHQLIERHESLRTVFAIQDGEPRQFIKKTEEVGFHITYNDLRSDAHRWDHVTELAENWVKTPFELDSGPLLRALLIQPEQNQYVFVLTMHHIISDGWSSGVLIKEILALYNAHVNQKPNSLPPLKLQYKDFAAWHNDVLDGEKLRQLQTYWKERLSGELTPVNLLTDRPRPLVKSYRGSTCRVDVAPSLAEKLHQVSRQEGGSLYMVLLSIVNVLLHKYTGQEDVCIGTPVSGRVHADLDSQIGFYVNSIPIRTYPKAGQTFRTYVSEVKETVLAAYQHQLYPFERIVEDLKLEYDRSRSPVTDIWMHLFTNDLAQESAAIAGLAIREFGLEHAFSKHDLTFNFMDTSGQISLIINYSTDLFNVSTIETMMDDFVKLAETVAVEPNIRLADVSLHEELSEDQAFLESMFNL</sequence>
<dbReference type="InterPro" id="IPR045851">
    <property type="entry name" value="AMP-bd_C_sf"/>
</dbReference>
<dbReference type="Pfam" id="PF13193">
    <property type="entry name" value="AMP-binding_C"/>
    <property type="match status" value="2"/>
</dbReference>
<dbReference type="Gene3D" id="3.30.559.10">
    <property type="entry name" value="Chloramphenicol acetyltransferase-like domain"/>
    <property type="match status" value="3"/>
</dbReference>
<keyword evidence="6" id="KW-1185">Reference proteome</keyword>
<keyword evidence="2" id="KW-0596">Phosphopantetheine</keyword>
<dbReference type="PROSITE" id="PS00455">
    <property type="entry name" value="AMP_BINDING"/>
    <property type="match status" value="1"/>
</dbReference>
<comment type="caution">
    <text evidence="5">The sequence shown here is derived from an EMBL/GenBank/DDBJ whole genome shotgun (WGS) entry which is preliminary data.</text>
</comment>
<dbReference type="Gene3D" id="2.30.38.10">
    <property type="entry name" value="Luciferase, Domain 3"/>
    <property type="match status" value="1"/>
</dbReference>
<evidence type="ECO:0000256" key="1">
    <source>
        <dbReference type="ARBA" id="ARBA00001957"/>
    </source>
</evidence>
<feature type="domain" description="Carrier" evidence="4">
    <location>
        <begin position="958"/>
        <end position="1033"/>
    </location>
</feature>
<dbReference type="InterPro" id="IPR010071">
    <property type="entry name" value="AA_adenyl_dom"/>
</dbReference>
<evidence type="ECO:0000256" key="3">
    <source>
        <dbReference type="ARBA" id="ARBA00022553"/>
    </source>
</evidence>
<name>A0ABR6W8E2_9BACT</name>
<dbReference type="InterPro" id="IPR001242">
    <property type="entry name" value="Condensation_dom"/>
</dbReference>
<dbReference type="InterPro" id="IPR006162">
    <property type="entry name" value="Ppantetheine_attach_site"/>
</dbReference>
<dbReference type="Pfam" id="PF00501">
    <property type="entry name" value="AMP-binding"/>
    <property type="match status" value="2"/>
</dbReference>
<evidence type="ECO:0000259" key="4">
    <source>
        <dbReference type="PROSITE" id="PS50075"/>
    </source>
</evidence>
<dbReference type="PANTHER" id="PTHR45527:SF1">
    <property type="entry name" value="FATTY ACID SYNTHASE"/>
    <property type="match status" value="1"/>
</dbReference>
<dbReference type="InterPro" id="IPR009081">
    <property type="entry name" value="PP-bd_ACP"/>
</dbReference>
<dbReference type="InterPro" id="IPR000873">
    <property type="entry name" value="AMP-dep_synth/lig_dom"/>
</dbReference>
<dbReference type="InterPro" id="IPR025110">
    <property type="entry name" value="AMP-bd_C"/>
</dbReference>
<keyword evidence="3" id="KW-0597">Phosphoprotein</keyword>
<dbReference type="PANTHER" id="PTHR45527">
    <property type="entry name" value="NONRIBOSOMAL PEPTIDE SYNTHETASE"/>
    <property type="match status" value="1"/>
</dbReference>
<dbReference type="InterPro" id="IPR020806">
    <property type="entry name" value="PKS_PP-bd"/>
</dbReference>
<comment type="cofactor">
    <cofactor evidence="1">
        <name>pantetheine 4'-phosphate</name>
        <dbReference type="ChEBI" id="CHEBI:47942"/>
    </cofactor>
</comment>
<dbReference type="CDD" id="cd19531">
    <property type="entry name" value="LCL_NRPS-like"/>
    <property type="match status" value="2"/>
</dbReference>